<keyword evidence="3 6" id="KW-0731">Sigma factor</keyword>
<evidence type="ECO:0000313" key="9">
    <source>
        <dbReference type="EMBL" id="KDA53145.1"/>
    </source>
</evidence>
<dbReference type="Pfam" id="PF08281">
    <property type="entry name" value="Sigma70_r4_2"/>
    <property type="match status" value="1"/>
</dbReference>
<feature type="domain" description="RNA polymerase sigma factor 70 region 4 type 2" evidence="8">
    <location>
        <begin position="114"/>
        <end position="166"/>
    </location>
</feature>
<accession>A0A062XXB2</accession>
<evidence type="ECO:0000259" key="7">
    <source>
        <dbReference type="Pfam" id="PF04542"/>
    </source>
</evidence>
<keyword evidence="10" id="KW-1185">Reference proteome</keyword>
<dbReference type="Gene3D" id="1.10.10.10">
    <property type="entry name" value="Winged helix-like DNA-binding domain superfamily/Winged helix DNA-binding domain"/>
    <property type="match status" value="1"/>
</dbReference>
<keyword evidence="4 6" id="KW-0238">DNA-binding</keyword>
<evidence type="ECO:0000256" key="4">
    <source>
        <dbReference type="ARBA" id="ARBA00023125"/>
    </source>
</evidence>
<dbReference type="InterPro" id="IPR013324">
    <property type="entry name" value="RNA_pol_sigma_r3/r4-like"/>
</dbReference>
<dbReference type="Proteomes" id="UP000027284">
    <property type="component" value="Unassembled WGS sequence"/>
</dbReference>
<dbReference type="EMBL" id="JMFG01000027">
    <property type="protein sequence ID" value="KDA53145.1"/>
    <property type="molecule type" value="Genomic_DNA"/>
</dbReference>
<dbReference type="SUPFAM" id="SSF88946">
    <property type="entry name" value="Sigma2 domain of RNA polymerase sigma factors"/>
    <property type="match status" value="1"/>
</dbReference>
<dbReference type="CDD" id="cd06171">
    <property type="entry name" value="Sigma70_r4"/>
    <property type="match status" value="1"/>
</dbReference>
<evidence type="ECO:0000259" key="8">
    <source>
        <dbReference type="Pfam" id="PF08281"/>
    </source>
</evidence>
<comment type="similarity">
    <text evidence="1 6">Belongs to the sigma-70 factor family. ECF subfamily.</text>
</comment>
<dbReference type="SUPFAM" id="SSF88659">
    <property type="entry name" value="Sigma3 and sigma4 domains of RNA polymerase sigma factors"/>
    <property type="match status" value="1"/>
</dbReference>
<dbReference type="InterPro" id="IPR013249">
    <property type="entry name" value="RNA_pol_sigma70_r4_t2"/>
</dbReference>
<evidence type="ECO:0000256" key="5">
    <source>
        <dbReference type="ARBA" id="ARBA00023163"/>
    </source>
</evidence>
<organism evidence="9 10">
    <name type="scientific">Thermoanaerobaculum aquaticum</name>
    <dbReference type="NCBI Taxonomy" id="1312852"/>
    <lineage>
        <taxon>Bacteria</taxon>
        <taxon>Pseudomonadati</taxon>
        <taxon>Acidobacteriota</taxon>
        <taxon>Thermoanaerobaculia</taxon>
        <taxon>Thermoanaerobaculales</taxon>
        <taxon>Thermoanaerobaculaceae</taxon>
        <taxon>Thermoanaerobaculum</taxon>
    </lineage>
</organism>
<feature type="domain" description="RNA polymerase sigma-70 region 2" evidence="7">
    <location>
        <begin position="15"/>
        <end position="76"/>
    </location>
</feature>
<dbReference type="InterPro" id="IPR000838">
    <property type="entry name" value="RNA_pol_sigma70_ECF_CS"/>
</dbReference>
<dbReference type="AlphaFoldDB" id="A0A062XXB2"/>
<dbReference type="InterPro" id="IPR039425">
    <property type="entry name" value="RNA_pol_sigma-70-like"/>
</dbReference>
<dbReference type="RefSeq" id="WP_038050084.1">
    <property type="nucleotide sequence ID" value="NZ_JMFG01000027.1"/>
</dbReference>
<evidence type="ECO:0000256" key="6">
    <source>
        <dbReference type="RuleBase" id="RU000716"/>
    </source>
</evidence>
<keyword evidence="5 6" id="KW-0804">Transcription</keyword>
<dbReference type="Gene3D" id="1.10.1740.10">
    <property type="match status" value="1"/>
</dbReference>
<dbReference type="InterPro" id="IPR013325">
    <property type="entry name" value="RNA_pol_sigma_r2"/>
</dbReference>
<proteinExistence type="inferred from homology"/>
<dbReference type="InterPro" id="IPR014284">
    <property type="entry name" value="RNA_pol_sigma-70_dom"/>
</dbReference>
<reference evidence="9 10" key="1">
    <citation type="submission" date="2014-04" db="EMBL/GenBank/DDBJ databases">
        <title>The Genome Sequence of Thermoanaerobaculum aquaticum MP-01, The First Cultivated Group 23 Acidobacterium.</title>
        <authorList>
            <person name="Stamps B.W."/>
            <person name="Losey N.A."/>
            <person name="Lawson P.A."/>
            <person name="Stevenson B.S."/>
        </authorList>
    </citation>
    <scope>NUCLEOTIDE SEQUENCE [LARGE SCALE GENOMIC DNA]</scope>
    <source>
        <strain evidence="9 10">MP-01</strain>
    </source>
</reference>
<evidence type="ECO:0000313" key="10">
    <source>
        <dbReference type="Proteomes" id="UP000027284"/>
    </source>
</evidence>
<dbReference type="STRING" id="1312852.EG19_07140"/>
<dbReference type="PANTHER" id="PTHR43133:SF59">
    <property type="entry name" value="ECF RNA POLYMERASE SIGMA FACTOR SIGR"/>
    <property type="match status" value="1"/>
</dbReference>
<dbReference type="Pfam" id="PF04542">
    <property type="entry name" value="Sigma70_r2"/>
    <property type="match status" value="1"/>
</dbReference>
<protein>
    <recommendedName>
        <fullName evidence="6">RNA polymerase sigma factor</fullName>
    </recommendedName>
</protein>
<gene>
    <name evidence="9" type="ORF">EG19_07140</name>
</gene>
<dbReference type="GO" id="GO:0003677">
    <property type="term" value="F:DNA binding"/>
    <property type="evidence" value="ECO:0007669"/>
    <property type="project" value="UniProtKB-KW"/>
</dbReference>
<dbReference type="GO" id="GO:0016987">
    <property type="term" value="F:sigma factor activity"/>
    <property type="evidence" value="ECO:0007669"/>
    <property type="project" value="UniProtKB-KW"/>
</dbReference>
<dbReference type="GO" id="GO:0006352">
    <property type="term" value="P:DNA-templated transcription initiation"/>
    <property type="evidence" value="ECO:0007669"/>
    <property type="project" value="InterPro"/>
</dbReference>
<dbReference type="OrthoDB" id="9785675at2"/>
<evidence type="ECO:0000256" key="2">
    <source>
        <dbReference type="ARBA" id="ARBA00023015"/>
    </source>
</evidence>
<dbReference type="InterPro" id="IPR036388">
    <property type="entry name" value="WH-like_DNA-bd_sf"/>
</dbReference>
<sequence>MSANLWADFSELPFREQLLKTALRLTRNREDAEDLVQETYLKAFRHWGRFQPGTNLKAWLFKIMKNTFINLYRRQKAVPPQADFAELEETMEGQILSEPEKSPEDELLERSWDQEVLAAIKSLPHSYKVVVLLSDIEGYSYKEIAEILAIPLGTVMSRLYRGRRALEKALLAFGQRHNYLRHAPRRLRSGDLVGKEKAAKTEDKHLQ</sequence>
<keyword evidence="2 6" id="KW-0805">Transcription regulation</keyword>
<dbReference type="InterPro" id="IPR007627">
    <property type="entry name" value="RNA_pol_sigma70_r2"/>
</dbReference>
<evidence type="ECO:0000256" key="3">
    <source>
        <dbReference type="ARBA" id="ARBA00023082"/>
    </source>
</evidence>
<evidence type="ECO:0000256" key="1">
    <source>
        <dbReference type="ARBA" id="ARBA00010641"/>
    </source>
</evidence>
<dbReference type="NCBIfam" id="TIGR02937">
    <property type="entry name" value="sigma70-ECF"/>
    <property type="match status" value="1"/>
</dbReference>
<dbReference type="PROSITE" id="PS01063">
    <property type="entry name" value="SIGMA70_ECF"/>
    <property type="match status" value="1"/>
</dbReference>
<name>A0A062XXB2_9BACT</name>
<comment type="caution">
    <text evidence="9">The sequence shown here is derived from an EMBL/GenBank/DDBJ whole genome shotgun (WGS) entry which is preliminary data.</text>
</comment>
<dbReference type="PANTHER" id="PTHR43133">
    <property type="entry name" value="RNA POLYMERASE ECF-TYPE SIGMA FACTO"/>
    <property type="match status" value="1"/>
</dbReference>